<feature type="zinc finger region" description="CHC2-type" evidence="12 14">
    <location>
        <begin position="40"/>
        <end position="64"/>
    </location>
</feature>
<keyword evidence="10 12" id="KW-0238">DNA-binding</keyword>
<comment type="function">
    <text evidence="12 13">RNA polymerase that catalyzes the synthesis of short RNA molecules used as primers for DNA polymerase during DNA replication.</text>
</comment>
<dbReference type="PROSITE" id="PS50880">
    <property type="entry name" value="TOPRIM"/>
    <property type="match status" value="1"/>
</dbReference>
<keyword evidence="9" id="KW-0460">Magnesium</keyword>
<dbReference type="FunFam" id="3.90.980.10:FF:000001">
    <property type="entry name" value="DNA primase"/>
    <property type="match status" value="1"/>
</dbReference>
<dbReference type="GO" id="GO:0003677">
    <property type="term" value="F:DNA binding"/>
    <property type="evidence" value="ECO:0007669"/>
    <property type="project" value="UniProtKB-KW"/>
</dbReference>
<keyword evidence="8 12" id="KW-0862">Zinc</keyword>
<evidence type="ECO:0000256" key="5">
    <source>
        <dbReference type="ARBA" id="ARBA00022705"/>
    </source>
</evidence>
<evidence type="ECO:0000256" key="11">
    <source>
        <dbReference type="ARBA" id="ARBA00023163"/>
    </source>
</evidence>
<dbReference type="SUPFAM" id="SSF56731">
    <property type="entry name" value="DNA primase core"/>
    <property type="match status" value="1"/>
</dbReference>
<keyword evidence="11 12" id="KW-0804">Transcription</keyword>
<keyword evidence="7 12" id="KW-0863">Zinc-finger</keyword>
<dbReference type="InterPro" id="IPR006295">
    <property type="entry name" value="DNA_primase_DnaG"/>
</dbReference>
<dbReference type="HAMAP" id="MF_00974">
    <property type="entry name" value="DNA_primase_DnaG"/>
    <property type="match status" value="1"/>
</dbReference>
<evidence type="ECO:0000256" key="7">
    <source>
        <dbReference type="ARBA" id="ARBA00022771"/>
    </source>
</evidence>
<dbReference type="CDD" id="cd03364">
    <property type="entry name" value="TOPRIM_DnaG_primases"/>
    <property type="match status" value="1"/>
</dbReference>
<comment type="similarity">
    <text evidence="12 13">Belongs to the DnaG primase family.</text>
</comment>
<dbReference type="InterPro" id="IPR050219">
    <property type="entry name" value="DnaG_primase"/>
</dbReference>
<evidence type="ECO:0000256" key="12">
    <source>
        <dbReference type="HAMAP-Rule" id="MF_00974"/>
    </source>
</evidence>
<dbReference type="GO" id="GO:0005737">
    <property type="term" value="C:cytoplasm"/>
    <property type="evidence" value="ECO:0007669"/>
    <property type="project" value="TreeGrafter"/>
</dbReference>
<dbReference type="InterPro" id="IPR034151">
    <property type="entry name" value="TOPRIM_DnaG_bac"/>
</dbReference>
<keyword evidence="3 12" id="KW-0808">Transferase</keyword>
<evidence type="ECO:0000256" key="4">
    <source>
        <dbReference type="ARBA" id="ARBA00022695"/>
    </source>
</evidence>
<dbReference type="Gene3D" id="3.90.580.10">
    <property type="entry name" value="Zinc finger, CHC2-type domain"/>
    <property type="match status" value="1"/>
</dbReference>
<dbReference type="InterPro" id="IPR002694">
    <property type="entry name" value="Znf_CHC2"/>
</dbReference>
<dbReference type="PIRSF" id="PIRSF002811">
    <property type="entry name" value="DnaG"/>
    <property type="match status" value="1"/>
</dbReference>
<evidence type="ECO:0000256" key="3">
    <source>
        <dbReference type="ARBA" id="ARBA00022679"/>
    </source>
</evidence>
<evidence type="ECO:0000256" key="8">
    <source>
        <dbReference type="ARBA" id="ARBA00022833"/>
    </source>
</evidence>
<dbReference type="InterPro" id="IPR036977">
    <property type="entry name" value="DNA_primase_Znf_CHC2"/>
</dbReference>
<dbReference type="SMART" id="SM00493">
    <property type="entry name" value="TOPRIM"/>
    <property type="match status" value="1"/>
</dbReference>
<evidence type="ECO:0000256" key="9">
    <source>
        <dbReference type="ARBA" id="ARBA00022842"/>
    </source>
</evidence>
<dbReference type="InterPro" id="IPR030846">
    <property type="entry name" value="DnaG_bac"/>
</dbReference>
<evidence type="ECO:0000259" key="15">
    <source>
        <dbReference type="PROSITE" id="PS50880"/>
    </source>
</evidence>
<comment type="caution">
    <text evidence="16">The sequence shown here is derived from an EMBL/GenBank/DDBJ whole genome shotgun (WGS) entry which is preliminary data.</text>
</comment>
<dbReference type="InterPro" id="IPR016136">
    <property type="entry name" value="DNA_helicase_N/primase_C"/>
</dbReference>
<accession>A0A1V3IBC3</accession>
<sequence length="594" mass="67533">MKGLIPKTFIDDLLAKSNIVDVVNARVKLKKAGRDYQACCPFHHEKTPSFTVSEKKQFYHCFGCGANGNAISFLMNYDRLEFVEAIEELAAMAGLEVPYEKRANTENQRPQISYQTKRNLYELMQDIAAFYRTQLPLNIPAQHYLQQRGLSPEIIERFQIGFVPNSPDTVLRQFGINREAQQKLRDLGMLSQNDRGSLYDKFRNRIMFPIRDKRGRTVAFGGRVLGDEKPKYLNSPETVTYHKGNELYGLYEALQSNDSPSKLLVVEGYMDVVALAQFGVDYAVASLGTSTTSAQIQLLFRSTEQVICCYDGDRAGRDAAWRALENALPYLEDGRQIKFIFLPDGEDPDTYIRQYGKEKFEEYIESAQSLTDFLFAHLNPQVDFSTKEGRGKLVALASPLIRQIPGEALRLSLRNSLAQKLGIFDESQLESLIPKQTASSAPVVSPNTSSKMKKTPMRLVISLLLQNTHLVNRITEAGLMALRGEAGYDLLEKLTALCRTREGITMGQILEHFRDTQYYRPLEILATWEHLLDEKEIINAFSQNYRRLNIQAIERDIAMLIAKERSEGLTEQERQVLVTLITGKEEQKKQLVNP</sequence>
<dbReference type="SUPFAM" id="SSF117023">
    <property type="entry name" value="DNA primase DnaG, C-terminal domain"/>
    <property type="match status" value="1"/>
</dbReference>
<comment type="subunit">
    <text evidence="12">Monomer. Interacts with DnaB.</text>
</comment>
<dbReference type="GO" id="GO:0006269">
    <property type="term" value="P:DNA replication, synthesis of primer"/>
    <property type="evidence" value="ECO:0007669"/>
    <property type="project" value="UniProtKB-UniRule"/>
</dbReference>
<keyword evidence="5 12" id="KW-0235">DNA replication</keyword>
<dbReference type="STRING" id="1908258.BKK48_02165"/>
<dbReference type="InterPro" id="IPR019475">
    <property type="entry name" value="DNA_primase_DnaB-bd"/>
</dbReference>
<dbReference type="Gene3D" id="1.10.860.10">
    <property type="entry name" value="DNAb Helicase, Chain A"/>
    <property type="match status" value="1"/>
</dbReference>
<feature type="domain" description="Toprim" evidence="15">
    <location>
        <begin position="261"/>
        <end position="343"/>
    </location>
</feature>
<dbReference type="Pfam" id="PF10410">
    <property type="entry name" value="DnaB_bind"/>
    <property type="match status" value="1"/>
</dbReference>
<dbReference type="PANTHER" id="PTHR30313">
    <property type="entry name" value="DNA PRIMASE"/>
    <property type="match status" value="1"/>
</dbReference>
<dbReference type="InterPro" id="IPR013173">
    <property type="entry name" value="DNA_primase_DnaG_DnaB-bd_dom"/>
</dbReference>
<reference evidence="16 17" key="1">
    <citation type="submission" date="2016-10" db="EMBL/GenBank/DDBJ databases">
        <title>Rodentibacter gen. nov. and new species.</title>
        <authorList>
            <person name="Christensen H."/>
        </authorList>
    </citation>
    <scope>NUCLEOTIDE SEQUENCE [LARGE SCALE GENOMIC DNA]</scope>
    <source>
        <strain evidence="16 17">Ac69</strain>
    </source>
</reference>
<name>A0A1V3IBC3_9PAST</name>
<dbReference type="FunFam" id="3.90.580.10:FF:000001">
    <property type="entry name" value="DNA primase"/>
    <property type="match status" value="1"/>
</dbReference>
<dbReference type="GO" id="GO:0008270">
    <property type="term" value="F:zinc ion binding"/>
    <property type="evidence" value="ECO:0007669"/>
    <property type="project" value="UniProtKB-UniRule"/>
</dbReference>
<dbReference type="Pfam" id="PF08278">
    <property type="entry name" value="DnaG_DnaB_bind"/>
    <property type="match status" value="1"/>
</dbReference>
<proteinExistence type="inferred from homology"/>
<evidence type="ECO:0000256" key="1">
    <source>
        <dbReference type="ARBA" id="ARBA00022478"/>
    </source>
</evidence>
<evidence type="ECO:0000256" key="2">
    <source>
        <dbReference type="ARBA" id="ARBA00022515"/>
    </source>
</evidence>
<comment type="cofactor">
    <cofactor evidence="12 13 14">
        <name>Zn(2+)</name>
        <dbReference type="ChEBI" id="CHEBI:29105"/>
    </cofactor>
    <text evidence="12 13 14">Binds 1 zinc ion per monomer.</text>
</comment>
<dbReference type="InterPro" id="IPR006171">
    <property type="entry name" value="TOPRIM_dom"/>
</dbReference>
<dbReference type="Pfam" id="PF08275">
    <property type="entry name" value="DNAG_N"/>
    <property type="match status" value="1"/>
</dbReference>
<dbReference type="EMBL" id="MLHH01000004">
    <property type="protein sequence ID" value="OOF37391.1"/>
    <property type="molecule type" value="Genomic_DNA"/>
</dbReference>
<dbReference type="EC" id="2.7.7.101" evidence="12"/>
<dbReference type="Gene3D" id="3.40.1360.10">
    <property type="match status" value="1"/>
</dbReference>
<dbReference type="SMART" id="SM00400">
    <property type="entry name" value="ZnF_CHCC"/>
    <property type="match status" value="1"/>
</dbReference>
<evidence type="ECO:0000256" key="14">
    <source>
        <dbReference type="PIRSR" id="PIRSR002811-1"/>
    </source>
</evidence>
<comment type="catalytic activity">
    <reaction evidence="12">
        <text>ssDNA + n NTP = ssDNA/pppN(pN)n-1 hybrid + (n-1) diphosphate.</text>
        <dbReference type="EC" id="2.7.7.101"/>
    </reaction>
</comment>
<dbReference type="Gene3D" id="1.20.50.20">
    <property type="entry name" value="DnaG, RNA polymerase domain, helical bundle"/>
    <property type="match status" value="1"/>
</dbReference>
<dbReference type="Gene3D" id="3.90.980.10">
    <property type="entry name" value="DNA primase, catalytic core, N-terminal domain"/>
    <property type="match status" value="1"/>
</dbReference>
<evidence type="ECO:0000256" key="6">
    <source>
        <dbReference type="ARBA" id="ARBA00022723"/>
    </source>
</evidence>
<dbReference type="GO" id="GO:0000428">
    <property type="term" value="C:DNA-directed RNA polymerase complex"/>
    <property type="evidence" value="ECO:0007669"/>
    <property type="project" value="UniProtKB-KW"/>
</dbReference>
<dbReference type="FunFam" id="3.40.1360.10:FF:000002">
    <property type="entry name" value="DNA primase"/>
    <property type="match status" value="1"/>
</dbReference>
<dbReference type="Pfam" id="PF01807">
    <property type="entry name" value="Zn_ribbon_DnaG"/>
    <property type="match status" value="1"/>
</dbReference>
<keyword evidence="6 12" id="KW-0479">Metal-binding</keyword>
<keyword evidence="17" id="KW-1185">Reference proteome</keyword>
<dbReference type="OrthoDB" id="9803773at2"/>
<organism evidence="16 17">
    <name type="scientific">Rodentibacter heidelbergensis</name>
    <dbReference type="NCBI Taxonomy" id="1908258"/>
    <lineage>
        <taxon>Bacteria</taxon>
        <taxon>Pseudomonadati</taxon>
        <taxon>Pseudomonadota</taxon>
        <taxon>Gammaproteobacteria</taxon>
        <taxon>Pasteurellales</taxon>
        <taxon>Pasteurellaceae</taxon>
        <taxon>Rodentibacter</taxon>
    </lineage>
</organism>
<keyword evidence="1 12" id="KW-0240">DNA-directed RNA polymerase</keyword>
<dbReference type="PANTHER" id="PTHR30313:SF2">
    <property type="entry name" value="DNA PRIMASE"/>
    <property type="match status" value="1"/>
</dbReference>
<evidence type="ECO:0000313" key="17">
    <source>
        <dbReference type="Proteomes" id="UP000189437"/>
    </source>
</evidence>
<keyword evidence="4 12" id="KW-0548">Nucleotidyltransferase</keyword>
<protein>
    <recommendedName>
        <fullName evidence="12 13">DNA primase</fullName>
        <ecNumber evidence="12">2.7.7.101</ecNumber>
    </recommendedName>
</protein>
<dbReference type="GO" id="GO:0003899">
    <property type="term" value="F:DNA-directed RNA polymerase activity"/>
    <property type="evidence" value="ECO:0007669"/>
    <property type="project" value="UniProtKB-UniRule"/>
</dbReference>
<dbReference type="NCBIfam" id="TIGR01391">
    <property type="entry name" value="dnaG"/>
    <property type="match status" value="1"/>
</dbReference>
<evidence type="ECO:0000256" key="13">
    <source>
        <dbReference type="PIRNR" id="PIRNR002811"/>
    </source>
</evidence>
<dbReference type="RefSeq" id="WP_077426567.1">
    <property type="nucleotide sequence ID" value="NZ_MLHH01000004.1"/>
</dbReference>
<gene>
    <name evidence="12" type="primary">dnaG</name>
    <name evidence="16" type="ORF">BKK48_02165</name>
</gene>
<evidence type="ECO:0000256" key="10">
    <source>
        <dbReference type="ARBA" id="ARBA00023125"/>
    </source>
</evidence>
<dbReference type="SMART" id="SM00766">
    <property type="entry name" value="DnaG_DnaB_bind"/>
    <property type="match status" value="1"/>
</dbReference>
<dbReference type="Proteomes" id="UP000189437">
    <property type="component" value="Unassembled WGS sequence"/>
</dbReference>
<dbReference type="Pfam" id="PF13155">
    <property type="entry name" value="Toprim_2"/>
    <property type="match status" value="1"/>
</dbReference>
<comment type="domain">
    <text evidence="12">Contains an N-terminal zinc-binding domain, a central core domain that contains the primase activity, and a C-terminal DnaB-binding domain.</text>
</comment>
<dbReference type="SUPFAM" id="SSF57783">
    <property type="entry name" value="Zinc beta-ribbon"/>
    <property type="match status" value="1"/>
</dbReference>
<keyword evidence="2 12" id="KW-0639">Primosome</keyword>
<dbReference type="InterPro" id="IPR013264">
    <property type="entry name" value="DNAG_N"/>
</dbReference>
<evidence type="ECO:0000313" key="16">
    <source>
        <dbReference type="EMBL" id="OOF37391.1"/>
    </source>
</evidence>
<dbReference type="GO" id="GO:1990077">
    <property type="term" value="C:primosome complex"/>
    <property type="evidence" value="ECO:0007669"/>
    <property type="project" value="UniProtKB-KW"/>
</dbReference>
<dbReference type="AlphaFoldDB" id="A0A1V3IBC3"/>
<dbReference type="InterPro" id="IPR037068">
    <property type="entry name" value="DNA_primase_core_N_sf"/>
</dbReference>